<reference evidence="5" key="4">
    <citation type="submission" date="2019-03" db="UniProtKB">
        <authorList>
            <consortium name="EnsemblPlants"/>
        </authorList>
    </citation>
    <scope>IDENTIFICATION</scope>
</reference>
<dbReference type="InterPro" id="IPR029063">
    <property type="entry name" value="SAM-dependent_MTases_sf"/>
</dbReference>
<evidence type="ECO:0000313" key="5">
    <source>
        <dbReference type="EnsemblPlants" id="AET1Gv20043600.2"/>
    </source>
</evidence>
<evidence type="ECO:0000313" key="6">
    <source>
        <dbReference type="Proteomes" id="UP000015105"/>
    </source>
</evidence>
<keyword evidence="3" id="KW-0949">S-adenosyl-L-methionine</keyword>
<dbReference type="STRING" id="200361.A0A452XKM6"/>
<reference evidence="5" key="3">
    <citation type="journal article" date="2017" name="Nature">
        <title>Genome sequence of the progenitor of the wheat D genome Aegilops tauschii.</title>
        <authorList>
            <person name="Luo M.C."/>
            <person name="Gu Y.Q."/>
            <person name="Puiu D."/>
            <person name="Wang H."/>
            <person name="Twardziok S.O."/>
            <person name="Deal K.R."/>
            <person name="Huo N."/>
            <person name="Zhu T."/>
            <person name="Wang L."/>
            <person name="Wang Y."/>
            <person name="McGuire P.E."/>
            <person name="Liu S."/>
            <person name="Long H."/>
            <person name="Ramasamy R.K."/>
            <person name="Rodriguez J.C."/>
            <person name="Van S.L."/>
            <person name="Yuan L."/>
            <person name="Wang Z."/>
            <person name="Xia Z."/>
            <person name="Xiao L."/>
            <person name="Anderson O.D."/>
            <person name="Ouyang S."/>
            <person name="Liang Y."/>
            <person name="Zimin A.V."/>
            <person name="Pertea G."/>
            <person name="Qi P."/>
            <person name="Bennetzen J.L."/>
            <person name="Dai X."/>
            <person name="Dawson M.W."/>
            <person name="Muller H.G."/>
            <person name="Kugler K."/>
            <person name="Rivarola-Duarte L."/>
            <person name="Spannagl M."/>
            <person name="Mayer K.F.X."/>
            <person name="Lu F.H."/>
            <person name="Bevan M.W."/>
            <person name="Leroy P."/>
            <person name="Li P."/>
            <person name="You F.M."/>
            <person name="Sun Q."/>
            <person name="Liu Z."/>
            <person name="Lyons E."/>
            <person name="Wicker T."/>
            <person name="Salzberg S.L."/>
            <person name="Devos K.M."/>
            <person name="Dvorak J."/>
        </authorList>
    </citation>
    <scope>NUCLEOTIDE SEQUENCE [LARGE SCALE GENOMIC DNA]</scope>
    <source>
        <strain evidence="5">cv. AL8/78</strain>
    </source>
</reference>
<evidence type="ECO:0008006" key="7">
    <source>
        <dbReference type="Google" id="ProtNLM"/>
    </source>
</evidence>
<dbReference type="GO" id="GO:0032259">
    <property type="term" value="P:methylation"/>
    <property type="evidence" value="ECO:0007669"/>
    <property type="project" value="UniProtKB-KW"/>
</dbReference>
<keyword evidence="1" id="KW-0489">Methyltransferase</keyword>
<dbReference type="Pfam" id="PF01596">
    <property type="entry name" value="Methyltransf_3"/>
    <property type="match status" value="1"/>
</dbReference>
<dbReference type="PANTHER" id="PTHR10509:SF58">
    <property type="entry name" value="CAFFEOYL-COA O-METHYLTRANSFERASE"/>
    <property type="match status" value="1"/>
</dbReference>
<dbReference type="SUPFAM" id="SSF53335">
    <property type="entry name" value="S-adenosyl-L-methionine-dependent methyltransferases"/>
    <property type="match status" value="1"/>
</dbReference>
<dbReference type="EnsemblPlants" id="AET1Gv20043600.2">
    <property type="protein sequence ID" value="AET1Gv20043600.2"/>
    <property type="gene ID" value="AET1Gv20043600"/>
</dbReference>
<evidence type="ECO:0000256" key="3">
    <source>
        <dbReference type="ARBA" id="ARBA00022691"/>
    </source>
</evidence>
<keyword evidence="2" id="KW-0808">Transferase</keyword>
<dbReference type="GO" id="GO:0008757">
    <property type="term" value="F:S-adenosylmethionine-dependent methyltransferase activity"/>
    <property type="evidence" value="ECO:0007669"/>
    <property type="project" value="TreeGrafter"/>
</dbReference>
<evidence type="ECO:0000256" key="2">
    <source>
        <dbReference type="ARBA" id="ARBA00022679"/>
    </source>
</evidence>
<keyword evidence="6" id="KW-1185">Reference proteome</keyword>
<dbReference type="PANTHER" id="PTHR10509">
    <property type="entry name" value="O-METHYLTRANSFERASE-RELATED"/>
    <property type="match status" value="1"/>
</dbReference>
<sequence>KPHCNANQPTAMAASGSDVNASYNIKHLLKSDALYKYILDTTVFPREPECMRDLRLLTDNHQSGIMQSTPEEAQLLQLLIKIAGARNTIEVGVFTGYSLLATALVLPEDGKVVAIDVNRKDFELGLPFIQKAGVAHKVDFREGKALDHLDELLAADPLAQYDFAFVDADKQNYGRYHEQLMRLVRVGGTIVYDNTLWGGTVAGVAVPSLDVLPGVVVDGVLASIAEFLKGFNAELAADPRVDVCQIAVGDGLTICRRLV</sequence>
<proteinExistence type="inferred from homology"/>
<dbReference type="InterPro" id="IPR002935">
    <property type="entry name" value="SAM_O-MeTrfase"/>
</dbReference>
<dbReference type="InterPro" id="IPR050362">
    <property type="entry name" value="Cation-dep_OMT"/>
</dbReference>
<comment type="similarity">
    <text evidence="4">Belongs to the class I-like SAM-binding methyltransferase superfamily. Cation-dependent O-methyltransferase family.</text>
</comment>
<evidence type="ECO:0000256" key="4">
    <source>
        <dbReference type="ARBA" id="ARBA00023453"/>
    </source>
</evidence>
<dbReference type="PROSITE" id="PS51682">
    <property type="entry name" value="SAM_OMT_I"/>
    <property type="match status" value="1"/>
</dbReference>
<dbReference type="Gramene" id="AET1Gv20043600.2">
    <property type="protein sequence ID" value="AET1Gv20043600.2"/>
    <property type="gene ID" value="AET1Gv20043600"/>
</dbReference>
<accession>A0A452XKM6</accession>
<reference evidence="6" key="2">
    <citation type="journal article" date="2017" name="Nat. Plants">
        <title>The Aegilops tauschii genome reveals multiple impacts of transposons.</title>
        <authorList>
            <person name="Zhao G."/>
            <person name="Zou C."/>
            <person name="Li K."/>
            <person name="Wang K."/>
            <person name="Li T."/>
            <person name="Gao L."/>
            <person name="Zhang X."/>
            <person name="Wang H."/>
            <person name="Yang Z."/>
            <person name="Liu X."/>
            <person name="Jiang W."/>
            <person name="Mao L."/>
            <person name="Kong X."/>
            <person name="Jiao Y."/>
            <person name="Jia J."/>
        </authorList>
    </citation>
    <scope>NUCLEOTIDE SEQUENCE [LARGE SCALE GENOMIC DNA]</scope>
    <source>
        <strain evidence="6">cv. AL8/78</strain>
    </source>
</reference>
<reference evidence="5" key="5">
    <citation type="journal article" date="2021" name="G3 (Bethesda)">
        <title>Aegilops tauschii genome assembly Aet v5.0 features greater sequence contiguity and improved annotation.</title>
        <authorList>
            <person name="Wang L."/>
            <person name="Zhu T."/>
            <person name="Rodriguez J.C."/>
            <person name="Deal K.R."/>
            <person name="Dubcovsky J."/>
            <person name="McGuire P.E."/>
            <person name="Lux T."/>
            <person name="Spannagl M."/>
            <person name="Mayer K.F.X."/>
            <person name="Baldrich P."/>
            <person name="Meyers B.C."/>
            <person name="Huo N."/>
            <person name="Gu Y.Q."/>
            <person name="Zhou H."/>
            <person name="Devos K.M."/>
            <person name="Bennetzen J.L."/>
            <person name="Unver T."/>
            <person name="Budak H."/>
            <person name="Gulick P.J."/>
            <person name="Galiba G."/>
            <person name="Kalapos B."/>
            <person name="Nelson D.R."/>
            <person name="Li P."/>
            <person name="You F.M."/>
            <person name="Luo M.C."/>
            <person name="Dvorak J."/>
        </authorList>
    </citation>
    <scope>NUCLEOTIDE SEQUENCE [LARGE SCALE GENOMIC DNA]</scope>
    <source>
        <strain evidence="5">cv. AL8/78</strain>
    </source>
</reference>
<name>A0A452XKM6_AEGTS</name>
<organism evidence="5 6">
    <name type="scientific">Aegilops tauschii subsp. strangulata</name>
    <name type="common">Goatgrass</name>
    <dbReference type="NCBI Taxonomy" id="200361"/>
    <lineage>
        <taxon>Eukaryota</taxon>
        <taxon>Viridiplantae</taxon>
        <taxon>Streptophyta</taxon>
        <taxon>Embryophyta</taxon>
        <taxon>Tracheophyta</taxon>
        <taxon>Spermatophyta</taxon>
        <taxon>Magnoliopsida</taxon>
        <taxon>Liliopsida</taxon>
        <taxon>Poales</taxon>
        <taxon>Poaceae</taxon>
        <taxon>BOP clade</taxon>
        <taxon>Pooideae</taxon>
        <taxon>Triticodae</taxon>
        <taxon>Triticeae</taxon>
        <taxon>Triticinae</taxon>
        <taxon>Aegilops</taxon>
    </lineage>
</organism>
<dbReference type="Gene3D" id="3.40.50.150">
    <property type="entry name" value="Vaccinia Virus protein VP39"/>
    <property type="match status" value="1"/>
</dbReference>
<dbReference type="AlphaFoldDB" id="A0A452XKM6"/>
<protein>
    <recommendedName>
        <fullName evidence="7">Caffeoyl-CoA O-methyltransferase</fullName>
    </recommendedName>
</protein>
<evidence type="ECO:0000256" key="1">
    <source>
        <dbReference type="ARBA" id="ARBA00022603"/>
    </source>
</evidence>
<dbReference type="GO" id="GO:0008171">
    <property type="term" value="F:O-methyltransferase activity"/>
    <property type="evidence" value="ECO:0007669"/>
    <property type="project" value="InterPro"/>
</dbReference>
<dbReference type="Proteomes" id="UP000015105">
    <property type="component" value="Chromosome 1D"/>
</dbReference>
<dbReference type="CDD" id="cd02440">
    <property type="entry name" value="AdoMet_MTases"/>
    <property type="match status" value="1"/>
</dbReference>
<reference evidence="6" key="1">
    <citation type="journal article" date="2014" name="Science">
        <title>Ancient hybridizations among the ancestral genomes of bread wheat.</title>
        <authorList>
            <consortium name="International Wheat Genome Sequencing Consortium,"/>
            <person name="Marcussen T."/>
            <person name="Sandve S.R."/>
            <person name="Heier L."/>
            <person name="Spannagl M."/>
            <person name="Pfeifer M."/>
            <person name="Jakobsen K.S."/>
            <person name="Wulff B.B."/>
            <person name="Steuernagel B."/>
            <person name="Mayer K.F."/>
            <person name="Olsen O.A."/>
        </authorList>
    </citation>
    <scope>NUCLEOTIDE SEQUENCE [LARGE SCALE GENOMIC DNA]</scope>
    <source>
        <strain evidence="6">cv. AL8/78</strain>
    </source>
</reference>